<comment type="caution">
    <text evidence="3">The sequence shown here is derived from an EMBL/GenBank/DDBJ whole genome shotgun (WGS) entry which is preliminary data.</text>
</comment>
<evidence type="ECO:0000313" key="4">
    <source>
        <dbReference type="Proteomes" id="UP000682733"/>
    </source>
</evidence>
<sequence length="128" mass="13419">MAFPFILFVSLVTISAYRAKVTAATTAPECTSAGQCPHPDYCLYCPNTTCSGGSTSVCASSSCVKGKCVVNPTTCPSRPTKCCTIASDCPHSNLCRVCTNKCGPQCARAKCVKNECKQIAPCSICTDK</sequence>
<organism evidence="3 4">
    <name type="scientific">Didymodactylos carnosus</name>
    <dbReference type="NCBI Taxonomy" id="1234261"/>
    <lineage>
        <taxon>Eukaryota</taxon>
        <taxon>Metazoa</taxon>
        <taxon>Spiralia</taxon>
        <taxon>Gnathifera</taxon>
        <taxon>Rotifera</taxon>
        <taxon>Eurotatoria</taxon>
        <taxon>Bdelloidea</taxon>
        <taxon>Philodinida</taxon>
        <taxon>Philodinidae</taxon>
        <taxon>Didymodactylos</taxon>
    </lineage>
</organism>
<protein>
    <submittedName>
        <fullName evidence="3">Uncharacterized protein</fullName>
    </submittedName>
</protein>
<dbReference type="Proteomes" id="UP000682733">
    <property type="component" value="Unassembled WGS sequence"/>
</dbReference>
<evidence type="ECO:0000256" key="1">
    <source>
        <dbReference type="SAM" id="SignalP"/>
    </source>
</evidence>
<dbReference type="Proteomes" id="UP000677228">
    <property type="component" value="Unassembled WGS sequence"/>
</dbReference>
<proteinExistence type="predicted"/>
<dbReference type="EMBL" id="CAJOBA010040101">
    <property type="protein sequence ID" value="CAF4089034.1"/>
    <property type="molecule type" value="Genomic_DNA"/>
</dbReference>
<keyword evidence="1" id="KW-0732">Signal</keyword>
<dbReference type="EMBL" id="CAJNOK010018535">
    <property type="protein sequence ID" value="CAF1284090.1"/>
    <property type="molecule type" value="Genomic_DNA"/>
</dbReference>
<evidence type="ECO:0000313" key="2">
    <source>
        <dbReference type="EMBL" id="CAF1284090.1"/>
    </source>
</evidence>
<feature type="chain" id="PRO_5036273747" evidence="1">
    <location>
        <begin position="20"/>
        <end position="128"/>
    </location>
</feature>
<accession>A0A8S2Q579</accession>
<feature type="signal peptide" evidence="1">
    <location>
        <begin position="1"/>
        <end position="19"/>
    </location>
</feature>
<gene>
    <name evidence="2" type="ORF">OVA965_LOCUS27782</name>
    <name evidence="3" type="ORF">TMI583_LOCUS28530</name>
</gene>
<dbReference type="AlphaFoldDB" id="A0A8S2Q579"/>
<reference evidence="3" key="1">
    <citation type="submission" date="2021-02" db="EMBL/GenBank/DDBJ databases">
        <authorList>
            <person name="Nowell W R."/>
        </authorList>
    </citation>
    <scope>NUCLEOTIDE SEQUENCE</scope>
</reference>
<name>A0A8S2Q579_9BILA</name>
<evidence type="ECO:0000313" key="3">
    <source>
        <dbReference type="EMBL" id="CAF4089034.1"/>
    </source>
</evidence>